<evidence type="ECO:0000313" key="17">
    <source>
        <dbReference type="Ensembl" id="ENSLOCP00000002455.1"/>
    </source>
</evidence>
<keyword evidence="6" id="KW-0964">Secreted</keyword>
<name>W5M247_LEPOC</name>
<dbReference type="PANTHER" id="PTHR11576:SF15">
    <property type="entry name" value="ZONA PELLUCIDA SPERM-BINDING PROTEIN 3-LIKE"/>
    <property type="match status" value="1"/>
</dbReference>
<dbReference type="OMA" id="DSCHATS"/>
<proteinExistence type="inferred from homology"/>
<keyword evidence="11" id="KW-1133">Transmembrane helix</keyword>
<keyword evidence="14" id="KW-0325">Glycoprotein</keyword>
<reference evidence="17" key="3">
    <citation type="submission" date="2025-09" db="UniProtKB">
        <authorList>
            <consortium name="Ensembl"/>
        </authorList>
    </citation>
    <scope>IDENTIFICATION</scope>
</reference>
<protein>
    <recommendedName>
        <fullName evidence="4">Zona pellucida sperm-binding protein 3</fullName>
    </recommendedName>
    <alternativeName>
        <fullName evidence="15">Zona pellucida glycoprotein 3</fullName>
    </alternativeName>
</protein>
<evidence type="ECO:0000256" key="8">
    <source>
        <dbReference type="ARBA" id="ARBA00022685"/>
    </source>
</evidence>
<evidence type="ECO:0000256" key="4">
    <source>
        <dbReference type="ARBA" id="ARBA00017980"/>
    </source>
</evidence>
<dbReference type="GO" id="GO:0005886">
    <property type="term" value="C:plasma membrane"/>
    <property type="evidence" value="ECO:0007669"/>
    <property type="project" value="UniProtKB-SubCell"/>
</dbReference>
<organism evidence="17 18">
    <name type="scientific">Lepisosteus oculatus</name>
    <name type="common">Spotted gar</name>
    <dbReference type="NCBI Taxonomy" id="7918"/>
    <lineage>
        <taxon>Eukaryota</taxon>
        <taxon>Metazoa</taxon>
        <taxon>Chordata</taxon>
        <taxon>Craniata</taxon>
        <taxon>Vertebrata</taxon>
        <taxon>Euteleostomi</taxon>
        <taxon>Actinopterygii</taxon>
        <taxon>Neopterygii</taxon>
        <taxon>Holostei</taxon>
        <taxon>Semionotiformes</taxon>
        <taxon>Lepisosteidae</taxon>
        <taxon>Lepisosteus</taxon>
    </lineage>
</organism>
<dbReference type="EMBL" id="AHAT01009444">
    <property type="status" value="NOT_ANNOTATED_CDS"/>
    <property type="molecule type" value="Genomic_DNA"/>
</dbReference>
<evidence type="ECO:0000256" key="11">
    <source>
        <dbReference type="ARBA" id="ARBA00022989"/>
    </source>
</evidence>
<evidence type="ECO:0000256" key="1">
    <source>
        <dbReference type="ARBA" id="ARBA00004251"/>
    </source>
</evidence>
<keyword evidence="13" id="KW-1015">Disulfide bond</keyword>
<evidence type="ECO:0000256" key="3">
    <source>
        <dbReference type="ARBA" id="ARBA00006735"/>
    </source>
</evidence>
<dbReference type="FunCoup" id="W5M247">
    <property type="interactions" value="63"/>
</dbReference>
<evidence type="ECO:0000256" key="10">
    <source>
        <dbReference type="ARBA" id="ARBA00022729"/>
    </source>
</evidence>
<evidence type="ECO:0000256" key="2">
    <source>
        <dbReference type="ARBA" id="ARBA00004498"/>
    </source>
</evidence>
<dbReference type="GO" id="GO:0035804">
    <property type="term" value="F:structural constituent of egg coat"/>
    <property type="evidence" value="ECO:0000318"/>
    <property type="project" value="GO_Central"/>
</dbReference>
<keyword evidence="9" id="KW-0812">Transmembrane</keyword>
<dbReference type="PROSITE" id="PS51034">
    <property type="entry name" value="ZP_2"/>
    <property type="match status" value="1"/>
</dbReference>
<evidence type="ECO:0000256" key="6">
    <source>
        <dbReference type="ARBA" id="ARBA00022525"/>
    </source>
</evidence>
<dbReference type="GeneTree" id="ENSGT01030000234567"/>
<dbReference type="GO" id="GO:0035805">
    <property type="term" value="C:egg coat"/>
    <property type="evidence" value="ECO:0000318"/>
    <property type="project" value="GO_Central"/>
</dbReference>
<dbReference type="Gene3D" id="2.60.40.4100">
    <property type="entry name" value="Zona pellucida, ZP-C domain"/>
    <property type="match status" value="1"/>
</dbReference>
<dbReference type="Ensembl" id="ENSLOCT00000002461.1">
    <property type="protein sequence ID" value="ENSLOCP00000002455.1"/>
    <property type="gene ID" value="ENSLOCG00000002114.1"/>
</dbReference>
<keyword evidence="7" id="KW-0272">Extracellular matrix</keyword>
<dbReference type="InParanoid" id="W5M247"/>
<dbReference type="FunFam" id="2.60.40.4100:FF:000002">
    <property type="entry name" value="Zona pellucida sperm-binding protein 3"/>
    <property type="match status" value="1"/>
</dbReference>
<reference evidence="18" key="1">
    <citation type="submission" date="2011-12" db="EMBL/GenBank/DDBJ databases">
        <title>The Draft Genome of Lepisosteus oculatus.</title>
        <authorList>
            <consortium name="The Broad Institute Genome Assembly &amp; Analysis Group"/>
            <consortium name="Computational R&amp;D Group"/>
            <consortium name="and Sequencing Platform"/>
            <person name="Di Palma F."/>
            <person name="Alfoldi J."/>
            <person name="Johnson J."/>
            <person name="Berlin A."/>
            <person name="Gnerre S."/>
            <person name="Jaffe D."/>
            <person name="MacCallum I."/>
            <person name="Young S."/>
            <person name="Walker B.J."/>
            <person name="Lander E.S."/>
            <person name="Lindblad-Toh K."/>
        </authorList>
    </citation>
    <scope>NUCLEOTIDE SEQUENCE [LARGE SCALE GENOMIC DNA]</scope>
</reference>
<keyword evidence="10" id="KW-0732">Signal</keyword>
<keyword evidence="12" id="KW-0472">Membrane</keyword>
<dbReference type="GO" id="GO:0035803">
    <property type="term" value="P:egg coat formation"/>
    <property type="evidence" value="ECO:0000318"/>
    <property type="project" value="GO_Central"/>
</dbReference>
<sequence>PAPGNLPVPEYIQEIMFPPQSLPGPAPQRPREGGSVRVWCRQYKMHIRVRKNLFGFRCGAEELTLGSGCKSNAASRHYIVFNYGLHECGNTPSIVKGQLVYSNVLRYVPSVAEGQVRRSFPFTVPIQCHYNRYQRAYKVGYHPVWPRRSYFRHLQNNHSFVLTTTDARWDRLSSRITYLLGQPVYFQAVAPFIAEGQRLFIHSCYATNSPDQQAEPRFTVIDNLGCMVDSKLSGCRSRFLPSKRKDVLRFSVDAFTFDRKADKKTELYMHCTMAVANEGATPGTKSCTYNRRKQRWEELYGDHDVCRCCDAVCSGGRGTDDNRTITSKMVPIEAVKTSATPLYREHLSWLTGEEQDRWEEEASDQWEAVDP</sequence>
<accession>W5M247</accession>
<evidence type="ECO:0000256" key="9">
    <source>
        <dbReference type="ARBA" id="ARBA00022692"/>
    </source>
</evidence>
<dbReference type="Gene3D" id="2.60.40.3210">
    <property type="entry name" value="Zona pellucida, ZP-N domain"/>
    <property type="match status" value="1"/>
</dbReference>
<dbReference type="Bgee" id="ENSLOCG00000002114">
    <property type="expression patterns" value="Expressed in ovary and 4 other cell types or tissues"/>
</dbReference>
<keyword evidence="8" id="KW-0165">Cleavage on pair of basic residues</keyword>
<evidence type="ECO:0000256" key="13">
    <source>
        <dbReference type="ARBA" id="ARBA00023157"/>
    </source>
</evidence>
<evidence type="ECO:0000256" key="14">
    <source>
        <dbReference type="ARBA" id="ARBA00023180"/>
    </source>
</evidence>
<reference evidence="17" key="2">
    <citation type="submission" date="2025-08" db="UniProtKB">
        <authorList>
            <consortium name="Ensembl"/>
        </authorList>
    </citation>
    <scope>IDENTIFICATION</scope>
</reference>
<dbReference type="SMART" id="SM00241">
    <property type="entry name" value="ZP"/>
    <property type="match status" value="1"/>
</dbReference>
<evidence type="ECO:0000256" key="5">
    <source>
        <dbReference type="ARBA" id="ARBA00022475"/>
    </source>
</evidence>
<feature type="domain" description="ZP" evidence="16">
    <location>
        <begin position="39"/>
        <end position="294"/>
    </location>
</feature>
<dbReference type="Pfam" id="PF23344">
    <property type="entry name" value="ZP-N"/>
    <property type="match status" value="1"/>
</dbReference>
<evidence type="ECO:0000313" key="18">
    <source>
        <dbReference type="Proteomes" id="UP000018468"/>
    </source>
</evidence>
<dbReference type="InterPro" id="IPR055356">
    <property type="entry name" value="ZP-N"/>
</dbReference>
<evidence type="ECO:0000256" key="12">
    <source>
        <dbReference type="ARBA" id="ARBA00023136"/>
    </source>
</evidence>
<dbReference type="GO" id="GO:0007339">
    <property type="term" value="P:binding of sperm to zona pellucida"/>
    <property type="evidence" value="ECO:0000318"/>
    <property type="project" value="GO_Central"/>
</dbReference>
<keyword evidence="18" id="KW-1185">Reference proteome</keyword>
<evidence type="ECO:0000256" key="7">
    <source>
        <dbReference type="ARBA" id="ARBA00022530"/>
    </source>
</evidence>
<dbReference type="eggNOG" id="ENOG502SJFV">
    <property type="taxonomic scope" value="Eukaryota"/>
</dbReference>
<keyword evidence="5" id="KW-1003">Cell membrane</keyword>
<evidence type="ECO:0000259" key="16">
    <source>
        <dbReference type="PROSITE" id="PS51034"/>
    </source>
</evidence>
<dbReference type="Pfam" id="PF00100">
    <property type="entry name" value="Zona_pellucida"/>
    <property type="match status" value="1"/>
</dbReference>
<dbReference type="PANTHER" id="PTHR11576">
    <property type="entry name" value="ZONA PELLUCIDA SPERM-BINDING PROTEIN 3"/>
    <property type="match status" value="1"/>
</dbReference>
<dbReference type="GO" id="GO:2000344">
    <property type="term" value="P:positive regulation of acrosome reaction"/>
    <property type="evidence" value="ECO:0000318"/>
    <property type="project" value="GO_Central"/>
</dbReference>
<dbReference type="InterPro" id="IPR055355">
    <property type="entry name" value="ZP-C"/>
</dbReference>
<dbReference type="GO" id="GO:0005615">
    <property type="term" value="C:extracellular space"/>
    <property type="evidence" value="ECO:0000318"/>
    <property type="project" value="GO_Central"/>
</dbReference>
<dbReference type="FunFam" id="2.60.40.3210:FF:000001">
    <property type="entry name" value="Zona pellucida sperm-binding protein 3"/>
    <property type="match status" value="1"/>
</dbReference>
<evidence type="ECO:0000256" key="15">
    <source>
        <dbReference type="ARBA" id="ARBA00030824"/>
    </source>
</evidence>
<dbReference type="InterPro" id="IPR042235">
    <property type="entry name" value="ZP-C_dom"/>
</dbReference>
<comment type="subcellular location">
    <subcellularLocation>
        <location evidence="1">Cell membrane</location>
        <topology evidence="1">Single-pass type I membrane protein</topology>
    </subcellularLocation>
    <subcellularLocation>
        <location evidence="2">Secreted</location>
        <location evidence="2">Extracellular space</location>
        <location evidence="2">Extracellular matrix</location>
    </subcellularLocation>
</comment>
<dbReference type="InterPro" id="IPR001507">
    <property type="entry name" value="ZP_dom"/>
</dbReference>
<comment type="similarity">
    <text evidence="3">Belongs to the ZP domain family. ZPC subfamily.</text>
</comment>
<dbReference type="HOGENOM" id="CLU_047091_4_0_1"/>
<dbReference type="Proteomes" id="UP000018468">
    <property type="component" value="Linkage group LG6"/>
</dbReference>
<dbReference type="GO" id="GO:0032190">
    <property type="term" value="F:acrosin binding"/>
    <property type="evidence" value="ECO:0000318"/>
    <property type="project" value="GO_Central"/>
</dbReference>
<dbReference type="AlphaFoldDB" id="W5M247"/>